<feature type="compositionally biased region" description="Polar residues" evidence="1">
    <location>
        <begin position="147"/>
        <end position="159"/>
    </location>
</feature>
<accession>A0A5K1J303</accession>
<protein>
    <submittedName>
        <fullName evidence="2">Uncharacterized protein</fullName>
    </submittedName>
</protein>
<reference evidence="2 3" key="1">
    <citation type="submission" date="2019-10" db="EMBL/GenBank/DDBJ databases">
        <authorList>
            <person name="Wolf R A."/>
        </authorList>
    </citation>
    <scope>NUCLEOTIDE SEQUENCE [LARGE SCALE GENOMIC DNA]</scope>
    <source>
        <strain evidence="2">Collinsella_aerofaciens_DSM_13712</strain>
    </source>
</reference>
<evidence type="ECO:0000256" key="1">
    <source>
        <dbReference type="SAM" id="MobiDB-lite"/>
    </source>
</evidence>
<feature type="compositionally biased region" description="Low complexity" evidence="1">
    <location>
        <begin position="136"/>
        <end position="146"/>
    </location>
</feature>
<gene>
    <name evidence="2" type="ORF">CKJAJONC_00212</name>
</gene>
<sequence length="178" mass="20506">MSAASDPSRHLATKRPYRQLDKSKHGHMFGLLLCRSCRSMKRSRSEWRRYVSKSLDPKTRNTFAQVTLEWPKLHYGFHLRRRAKMRLVKTPDKPCLRIAILDLLLFRYLVYAMQLKRIGVSSANTRRAINDYLADPSSNPKSKPSSFGKQPRSTHSKISACNNFAESETQDSEGCFPS</sequence>
<organism evidence="2 3">
    <name type="scientific">Collinsella aerofaciens</name>
    <dbReference type="NCBI Taxonomy" id="74426"/>
    <lineage>
        <taxon>Bacteria</taxon>
        <taxon>Bacillati</taxon>
        <taxon>Actinomycetota</taxon>
        <taxon>Coriobacteriia</taxon>
        <taxon>Coriobacteriales</taxon>
        <taxon>Coriobacteriaceae</taxon>
        <taxon>Collinsella</taxon>
    </lineage>
</organism>
<proteinExistence type="predicted"/>
<dbReference type="EMBL" id="CABWIF010000022">
    <property type="protein sequence ID" value="VWL96780.1"/>
    <property type="molecule type" value="Genomic_DNA"/>
</dbReference>
<name>A0A5K1J303_9ACTN</name>
<dbReference type="Proteomes" id="UP000368032">
    <property type="component" value="Unassembled WGS sequence"/>
</dbReference>
<evidence type="ECO:0000313" key="2">
    <source>
        <dbReference type="EMBL" id="VWL96780.1"/>
    </source>
</evidence>
<evidence type="ECO:0000313" key="3">
    <source>
        <dbReference type="Proteomes" id="UP000368032"/>
    </source>
</evidence>
<feature type="region of interest" description="Disordered" evidence="1">
    <location>
        <begin position="132"/>
        <end position="159"/>
    </location>
</feature>
<dbReference type="AlphaFoldDB" id="A0A5K1J303"/>